<dbReference type="OrthoDB" id="9151209at2"/>
<evidence type="ECO:0000256" key="1">
    <source>
        <dbReference type="SAM" id="Phobius"/>
    </source>
</evidence>
<evidence type="ECO:0000313" key="2">
    <source>
        <dbReference type="EMBL" id="SKA44579.1"/>
    </source>
</evidence>
<keyword evidence="1" id="KW-1133">Transmembrane helix</keyword>
<protein>
    <submittedName>
        <fullName evidence="2">MSHA biogenesis protein MshJ</fullName>
    </submittedName>
</protein>
<feature type="transmembrane region" description="Helical" evidence="1">
    <location>
        <begin position="21"/>
        <end position="40"/>
    </location>
</feature>
<dbReference type="InterPro" id="IPR007445">
    <property type="entry name" value="PilO"/>
</dbReference>
<dbReference type="Pfam" id="PF04350">
    <property type="entry name" value="PilO"/>
    <property type="match status" value="1"/>
</dbReference>
<evidence type="ECO:0000313" key="3">
    <source>
        <dbReference type="Proteomes" id="UP000190162"/>
    </source>
</evidence>
<dbReference type="EMBL" id="FUXU01000002">
    <property type="protein sequence ID" value="SKA44579.1"/>
    <property type="molecule type" value="Genomic_DNA"/>
</dbReference>
<dbReference type="AlphaFoldDB" id="A0A1T4TWG8"/>
<accession>A0A1T4TWG8</accession>
<keyword evidence="1" id="KW-0812">Transmembrane</keyword>
<gene>
    <name evidence="2" type="ORF">SAMN02745132_00196</name>
</gene>
<organism evidence="2 3">
    <name type="scientific">Enterovibrio nigricans DSM 22720</name>
    <dbReference type="NCBI Taxonomy" id="1121868"/>
    <lineage>
        <taxon>Bacteria</taxon>
        <taxon>Pseudomonadati</taxon>
        <taxon>Pseudomonadota</taxon>
        <taxon>Gammaproteobacteria</taxon>
        <taxon>Vibrionales</taxon>
        <taxon>Vibrionaceae</taxon>
        <taxon>Enterovibrio</taxon>
    </lineage>
</organism>
<proteinExistence type="predicted"/>
<reference evidence="3" key="1">
    <citation type="submission" date="2017-02" db="EMBL/GenBank/DDBJ databases">
        <authorList>
            <person name="Varghese N."/>
            <person name="Submissions S."/>
        </authorList>
    </citation>
    <scope>NUCLEOTIDE SEQUENCE [LARGE SCALE GENOMIC DNA]</scope>
    <source>
        <strain evidence="3">DSM 22720</strain>
    </source>
</reference>
<dbReference type="GO" id="GO:0015628">
    <property type="term" value="P:protein secretion by the type II secretion system"/>
    <property type="evidence" value="ECO:0007669"/>
    <property type="project" value="InterPro"/>
</dbReference>
<dbReference type="Gene3D" id="3.30.70.60">
    <property type="match status" value="1"/>
</dbReference>
<name>A0A1T4TWG8_9GAMM</name>
<keyword evidence="3" id="KW-1185">Reference proteome</keyword>
<sequence>MKEWLERLKEKFDALTSREKWLIAFAGWFVIAGSGALVFIEPMTKAVSDLQRQFTSNAQNTKQILTLNALKQQKLSASPNAELEARLSSLNADIAALDDKVQAKVAGLVPAPQMSRLVEKVLSQSARLNLVSMTSLSAKQITESKDAGYFVHPVELTLTGRYFDIVKYLSDLEALPEKYYWRSVDYRVTEYPLAEVVIQVYTLGESEIFIGGSDEGRL</sequence>
<keyword evidence="1" id="KW-0472">Membrane</keyword>
<dbReference type="Proteomes" id="UP000190162">
    <property type="component" value="Unassembled WGS sequence"/>
</dbReference>
<dbReference type="RefSeq" id="WP_078750754.1">
    <property type="nucleotide sequence ID" value="NZ_FUXU01000002.1"/>
</dbReference>
<dbReference type="GO" id="GO:0015627">
    <property type="term" value="C:type II protein secretion system complex"/>
    <property type="evidence" value="ECO:0007669"/>
    <property type="project" value="InterPro"/>
</dbReference>
<dbReference type="InterPro" id="IPR014717">
    <property type="entry name" value="Transl_elong_EF1B/ribsomal_bS6"/>
</dbReference>